<dbReference type="AlphaFoldDB" id="G8R496"/>
<sequence length="77" mass="8707">MKDQTIESFTPFECLEFLNVVTELTVSKSIAPVDQMTFDEVNEQLGHVTEIISDLTSLSNILQNHKDSFHLANSNNH</sequence>
<protein>
    <submittedName>
        <fullName evidence="1">Uncharacterized protein</fullName>
    </submittedName>
</protein>
<dbReference type="Proteomes" id="UP000005631">
    <property type="component" value="Chromosome"/>
</dbReference>
<name>G8R496_OWEHD</name>
<proteinExistence type="predicted"/>
<evidence type="ECO:0000313" key="1">
    <source>
        <dbReference type="EMBL" id="AEV34196.1"/>
    </source>
</evidence>
<organism evidence="1 2">
    <name type="scientific">Owenweeksia hongkongensis (strain DSM 17368 / CIP 108786 / JCM 12287 / NRRL B-23963 / UST20020801)</name>
    <dbReference type="NCBI Taxonomy" id="926562"/>
    <lineage>
        <taxon>Bacteria</taxon>
        <taxon>Pseudomonadati</taxon>
        <taxon>Bacteroidota</taxon>
        <taxon>Flavobacteriia</taxon>
        <taxon>Flavobacteriales</taxon>
        <taxon>Owenweeksiaceae</taxon>
        <taxon>Owenweeksia</taxon>
    </lineage>
</organism>
<evidence type="ECO:0000313" key="2">
    <source>
        <dbReference type="Proteomes" id="UP000005631"/>
    </source>
</evidence>
<dbReference type="KEGG" id="oho:Oweho_3245"/>
<dbReference type="STRING" id="926562.Oweho_3245"/>
<dbReference type="HOGENOM" id="CLU_2634695_0_0_10"/>
<reference evidence="1 2" key="1">
    <citation type="journal article" date="2012" name="Stand. Genomic Sci.">
        <title>Genome sequence of the orange-pigmented seawater bacterium Owenweeksia hongkongensis type strain (UST20020801(T)).</title>
        <authorList>
            <person name="Riedel T."/>
            <person name="Held B."/>
            <person name="Nolan M."/>
            <person name="Lucas S."/>
            <person name="Lapidus A."/>
            <person name="Tice H."/>
            <person name="Del Rio T.G."/>
            <person name="Cheng J.F."/>
            <person name="Han C."/>
            <person name="Tapia R."/>
            <person name="Goodwin L.A."/>
            <person name="Pitluck S."/>
            <person name="Liolios K."/>
            <person name="Mavromatis K."/>
            <person name="Pagani I."/>
            <person name="Ivanova N."/>
            <person name="Mikhailova N."/>
            <person name="Pati A."/>
            <person name="Chen A."/>
            <person name="Palaniappan K."/>
            <person name="Rohde M."/>
            <person name="Tindall B.J."/>
            <person name="Detter J.C."/>
            <person name="Goker M."/>
            <person name="Woyke T."/>
            <person name="Bristow J."/>
            <person name="Eisen J.A."/>
            <person name="Markowitz V."/>
            <person name="Hugenholtz P."/>
            <person name="Klenk H.P."/>
            <person name="Kyrpides N.C."/>
        </authorList>
    </citation>
    <scope>NUCLEOTIDE SEQUENCE</scope>
    <source>
        <strain evidence="2">DSM 17368 / JCM 12287 / NRRL B-23963</strain>
    </source>
</reference>
<gene>
    <name evidence="1" type="ordered locus">Oweho_3245</name>
</gene>
<accession>G8R496</accession>
<keyword evidence="2" id="KW-1185">Reference proteome</keyword>
<dbReference type="EMBL" id="CP003156">
    <property type="protein sequence ID" value="AEV34196.1"/>
    <property type="molecule type" value="Genomic_DNA"/>
</dbReference>